<dbReference type="Pfam" id="PF05069">
    <property type="entry name" value="Phage_tail_S"/>
    <property type="match status" value="1"/>
</dbReference>
<protein>
    <submittedName>
        <fullName evidence="2">Phage virion morphogenesis family protein</fullName>
    </submittedName>
</protein>
<dbReference type="AlphaFoldDB" id="A0A1N6M5U0"/>
<accession>A0A1N6M5U0</accession>
<evidence type="ECO:0000256" key="1">
    <source>
        <dbReference type="SAM" id="MobiDB-lite"/>
    </source>
</evidence>
<evidence type="ECO:0000313" key="3">
    <source>
        <dbReference type="Proteomes" id="UP000184774"/>
    </source>
</evidence>
<dbReference type="EMBL" id="FSSB01000016">
    <property type="protein sequence ID" value="SIO94794.1"/>
    <property type="molecule type" value="Genomic_DNA"/>
</dbReference>
<feature type="region of interest" description="Disordered" evidence="1">
    <location>
        <begin position="52"/>
        <end position="72"/>
    </location>
</feature>
<organism evidence="2 3">
    <name type="scientific">Vibrio spartinae</name>
    <dbReference type="NCBI Taxonomy" id="1918945"/>
    <lineage>
        <taxon>Bacteria</taxon>
        <taxon>Pseudomonadati</taxon>
        <taxon>Pseudomonadota</taxon>
        <taxon>Gammaproteobacteria</taxon>
        <taxon>Vibrionales</taxon>
        <taxon>Vibrionaceae</taxon>
        <taxon>Vibrio</taxon>
    </lineage>
</organism>
<reference evidence="2 3" key="1">
    <citation type="submission" date="2016-12" db="EMBL/GenBank/DDBJ databases">
        <authorList>
            <person name="Song W.-J."/>
            <person name="Kurnit D.M."/>
        </authorList>
    </citation>
    <scope>NUCLEOTIDE SEQUENCE [LARGE SCALE GENOMIC DNA]</scope>
    <source>
        <strain evidence="2 3">CECT 9026</strain>
    </source>
</reference>
<name>A0A1N6M5U0_9VIBR</name>
<gene>
    <name evidence="2" type="ORF">VSP9026_02524</name>
</gene>
<proteinExistence type="predicted"/>
<dbReference type="OrthoDB" id="2081253at2"/>
<sequence length="181" mass="20264">MSISVTIYNGDTELQQMRQFLERLSDTGNRDKLMHLIGAEAESQMHRRIRNEKTAPDGSPWPEWSPQYSGTRHGNQSLLMGDGALDDSIQYYVKGNQVSIGSSLAYAAVQNDGFDGMVSVPAHTRLIHQAFGRELAFPVYQSVSAHSRHLEVPQREYLGLSSENETDLLTLIGDFYGDMLK</sequence>
<dbReference type="RefSeq" id="WP_074373317.1">
    <property type="nucleotide sequence ID" value="NZ_AP024907.1"/>
</dbReference>
<dbReference type="InterPro" id="IPR006522">
    <property type="entry name" value="Phage_virion_morphogenesis"/>
</dbReference>
<dbReference type="Proteomes" id="UP000184774">
    <property type="component" value="Unassembled WGS sequence"/>
</dbReference>
<evidence type="ECO:0000313" key="2">
    <source>
        <dbReference type="EMBL" id="SIO94794.1"/>
    </source>
</evidence>